<dbReference type="Proteomes" id="UP000323337">
    <property type="component" value="Unassembled WGS sequence"/>
</dbReference>
<dbReference type="AlphaFoldDB" id="A0A5D0MIJ0"/>
<dbReference type="NCBIfam" id="TIGR00738">
    <property type="entry name" value="rrf2_super"/>
    <property type="match status" value="1"/>
</dbReference>
<keyword evidence="1" id="KW-0238">DNA-binding</keyword>
<dbReference type="SUPFAM" id="SSF46785">
    <property type="entry name" value="Winged helix' DNA-binding domain"/>
    <property type="match status" value="1"/>
</dbReference>
<name>A0A5D0MIJ0_FLESI</name>
<dbReference type="InterPro" id="IPR000944">
    <property type="entry name" value="Tscrpt_reg_Rrf2"/>
</dbReference>
<reference evidence="2 3" key="1">
    <citation type="submission" date="2019-08" db="EMBL/GenBank/DDBJ databases">
        <title>Genomic characterization of a novel candidate phylum (ARYD3) from a high temperature, high salinity tertiary oil reservoir in north central Oklahoma, USA.</title>
        <authorList>
            <person name="Youssef N.H."/>
            <person name="Yadav A."/>
            <person name="Elshahed M.S."/>
        </authorList>
    </citation>
    <scope>NUCLEOTIDE SEQUENCE [LARGE SCALE GENOMIC DNA]</scope>
    <source>
        <strain evidence="2">ARYD1</strain>
    </source>
</reference>
<dbReference type="InterPro" id="IPR036390">
    <property type="entry name" value="WH_DNA-bd_sf"/>
</dbReference>
<gene>
    <name evidence="2" type="ORF">FXF49_05890</name>
</gene>
<dbReference type="PANTHER" id="PTHR33221">
    <property type="entry name" value="WINGED HELIX-TURN-HELIX TRANSCRIPTIONAL REGULATOR, RRF2 FAMILY"/>
    <property type="match status" value="1"/>
</dbReference>
<dbReference type="Gene3D" id="1.10.10.10">
    <property type="entry name" value="Winged helix-like DNA-binding domain superfamily/Winged helix DNA-binding domain"/>
    <property type="match status" value="1"/>
</dbReference>
<protein>
    <submittedName>
        <fullName evidence="2">Rrf2 family transcriptional regulator</fullName>
    </submittedName>
</protein>
<dbReference type="EMBL" id="VSIV01000136">
    <property type="protein sequence ID" value="TYB33534.1"/>
    <property type="molecule type" value="Genomic_DNA"/>
</dbReference>
<proteinExistence type="predicted"/>
<dbReference type="Pfam" id="PF02082">
    <property type="entry name" value="Rrf2"/>
    <property type="match status" value="1"/>
</dbReference>
<accession>A0A5D0MIJ0</accession>
<evidence type="ECO:0000256" key="1">
    <source>
        <dbReference type="ARBA" id="ARBA00023125"/>
    </source>
</evidence>
<dbReference type="GO" id="GO:0003677">
    <property type="term" value="F:DNA binding"/>
    <property type="evidence" value="ECO:0007669"/>
    <property type="project" value="UniProtKB-KW"/>
</dbReference>
<dbReference type="GO" id="GO:0005829">
    <property type="term" value="C:cytosol"/>
    <property type="evidence" value="ECO:0007669"/>
    <property type="project" value="TreeGrafter"/>
</dbReference>
<dbReference type="InterPro" id="IPR036388">
    <property type="entry name" value="WH-like_DNA-bd_sf"/>
</dbReference>
<dbReference type="GO" id="GO:0003700">
    <property type="term" value="F:DNA-binding transcription factor activity"/>
    <property type="evidence" value="ECO:0007669"/>
    <property type="project" value="TreeGrafter"/>
</dbReference>
<sequence length="134" mass="15070">MRITTKSRYAIRAVYALALLGGESEAIPLKKISEYEDISLKYLEQIFSQLKKNNIVESIRGITGGYILSRSPGDITVKEIVYAMDGPVKPVDCVETDGCVKSDICSINWFWQGLKENVDDYFENITLKNLINKG</sequence>
<dbReference type="RefSeq" id="WP_303700986.1">
    <property type="nucleotide sequence ID" value="NZ_VSIV01000136.1"/>
</dbReference>
<comment type="caution">
    <text evidence="2">The sequence shown here is derived from an EMBL/GenBank/DDBJ whole genome shotgun (WGS) entry which is preliminary data.</text>
</comment>
<organism evidence="2 3">
    <name type="scientific">Flexistipes sinusarabici</name>
    <dbReference type="NCBI Taxonomy" id="2352"/>
    <lineage>
        <taxon>Bacteria</taxon>
        <taxon>Pseudomonadati</taxon>
        <taxon>Deferribacterota</taxon>
        <taxon>Deferribacteres</taxon>
        <taxon>Deferribacterales</taxon>
        <taxon>Flexistipitaceae</taxon>
        <taxon>Flexistipes</taxon>
    </lineage>
</organism>
<evidence type="ECO:0000313" key="2">
    <source>
        <dbReference type="EMBL" id="TYB33534.1"/>
    </source>
</evidence>
<dbReference type="PROSITE" id="PS51197">
    <property type="entry name" value="HTH_RRF2_2"/>
    <property type="match status" value="1"/>
</dbReference>
<dbReference type="PANTHER" id="PTHR33221:SF5">
    <property type="entry name" value="HTH-TYPE TRANSCRIPTIONAL REGULATOR ISCR"/>
    <property type="match status" value="1"/>
</dbReference>
<evidence type="ECO:0000313" key="3">
    <source>
        <dbReference type="Proteomes" id="UP000323337"/>
    </source>
</evidence>